<feature type="region of interest" description="Disordered" evidence="1">
    <location>
        <begin position="485"/>
        <end position="558"/>
    </location>
</feature>
<feature type="region of interest" description="Disordered" evidence="1">
    <location>
        <begin position="370"/>
        <end position="396"/>
    </location>
</feature>
<feature type="region of interest" description="Disordered" evidence="1">
    <location>
        <begin position="159"/>
        <end position="185"/>
    </location>
</feature>
<evidence type="ECO:0000313" key="3">
    <source>
        <dbReference type="EMBL" id="KAG7169922.1"/>
    </source>
</evidence>
<feature type="compositionally biased region" description="Polar residues" evidence="1">
    <location>
        <begin position="118"/>
        <end position="128"/>
    </location>
</feature>
<name>A0A8J5K3K9_HOMAM</name>
<comment type="caution">
    <text evidence="3">The sequence shown here is derived from an EMBL/GenBank/DDBJ whole genome shotgun (WGS) entry which is preliminary data.</text>
</comment>
<sequence length="558" mass="62129">MGKQSSTPVTVLVWLALVSTMCLNDADVSADQDVQRGTDAVVDYTQRSINADVNDDQHNVEADVGDDQHNVEADVGDDQHNVDADVGDDQHNTDADVGDDQHNTDADVGGDQLGINAGKSSDQQSITSRTSNLDVSAFFHTPVASNLVTLITSAMRRRGEKQQLEEEEQQQQQEEEEEEEDDWYDDEVEEKGWFSDEGDTNVTTTTEENTSKNITSLLSQFIPASAAQFGSLGTGSKLVDLLPDMSEYSIDATGLTSWAGAGAVALMALGAILAVPVAPIILRRTGTSGWGGIPSLSNLLSWWSSPDPAAEAWADNYYQGYENTQDYLTGAYSNDEQQYDASVSGSDAGGYYADKAPPPAYHNTIPPNFHNTNPPNNNYYPVQRPPSRRQGYNNRKTSDGYEYVTLEEINRIGDESVRVLSELVQGHSIDDIYAYRDGSNKLNRRRLPAQQQYQYPQQYQPEPSYQQAKQHFEESYVEENAQQHYEDNNPEGHPYRQTFSMVEGEDQAGEQNDPHPYRHKYSFATSASALGQSKDDQPRTNQQLHKVTEFPYEFHKED</sequence>
<feature type="compositionally biased region" description="Low complexity" evidence="1">
    <location>
        <begin position="370"/>
        <end position="382"/>
    </location>
</feature>
<dbReference type="AlphaFoldDB" id="A0A8J5K3K9"/>
<protein>
    <submittedName>
        <fullName evidence="3">Putative PBMUCL2-like 3</fullName>
    </submittedName>
</protein>
<proteinExistence type="predicted"/>
<keyword evidence="2" id="KW-0732">Signal</keyword>
<evidence type="ECO:0000313" key="4">
    <source>
        <dbReference type="Proteomes" id="UP000747542"/>
    </source>
</evidence>
<feature type="signal peptide" evidence="2">
    <location>
        <begin position="1"/>
        <end position="26"/>
    </location>
</feature>
<evidence type="ECO:0000256" key="1">
    <source>
        <dbReference type="SAM" id="MobiDB-lite"/>
    </source>
</evidence>
<dbReference type="EMBL" id="JAHLQT010014926">
    <property type="protein sequence ID" value="KAG7169922.1"/>
    <property type="molecule type" value="Genomic_DNA"/>
</dbReference>
<reference evidence="3" key="1">
    <citation type="journal article" date="2021" name="Sci. Adv.">
        <title>The American lobster genome reveals insights on longevity, neural, and immune adaptations.</title>
        <authorList>
            <person name="Polinski J.M."/>
            <person name="Zimin A.V."/>
            <person name="Clark K.F."/>
            <person name="Kohn A.B."/>
            <person name="Sadowski N."/>
            <person name="Timp W."/>
            <person name="Ptitsyn A."/>
            <person name="Khanna P."/>
            <person name="Romanova D.Y."/>
            <person name="Williams P."/>
            <person name="Greenwood S.J."/>
            <person name="Moroz L.L."/>
            <person name="Walt D.R."/>
            <person name="Bodnar A.G."/>
        </authorList>
    </citation>
    <scope>NUCLEOTIDE SEQUENCE</scope>
    <source>
        <strain evidence="3">GMGI-L3</strain>
    </source>
</reference>
<feature type="compositionally biased region" description="Basic and acidic residues" evidence="1">
    <location>
        <begin position="70"/>
        <end position="105"/>
    </location>
</feature>
<gene>
    <name evidence="3" type="primary">Pbmucl2-L3</name>
    <name evidence="3" type="ORF">Hamer_G019737</name>
</gene>
<feature type="compositionally biased region" description="Acidic residues" evidence="1">
    <location>
        <begin position="165"/>
        <end position="185"/>
    </location>
</feature>
<feature type="compositionally biased region" description="Basic and acidic residues" evidence="1">
    <location>
        <begin position="546"/>
        <end position="558"/>
    </location>
</feature>
<keyword evidence="4" id="KW-1185">Reference proteome</keyword>
<feature type="region of interest" description="Disordered" evidence="1">
    <location>
        <begin position="70"/>
        <end position="128"/>
    </location>
</feature>
<evidence type="ECO:0000256" key="2">
    <source>
        <dbReference type="SAM" id="SignalP"/>
    </source>
</evidence>
<dbReference type="Proteomes" id="UP000747542">
    <property type="component" value="Unassembled WGS sequence"/>
</dbReference>
<feature type="chain" id="PRO_5035186034" evidence="2">
    <location>
        <begin position="27"/>
        <end position="558"/>
    </location>
</feature>
<organism evidence="3 4">
    <name type="scientific">Homarus americanus</name>
    <name type="common">American lobster</name>
    <dbReference type="NCBI Taxonomy" id="6706"/>
    <lineage>
        <taxon>Eukaryota</taxon>
        <taxon>Metazoa</taxon>
        <taxon>Ecdysozoa</taxon>
        <taxon>Arthropoda</taxon>
        <taxon>Crustacea</taxon>
        <taxon>Multicrustacea</taxon>
        <taxon>Malacostraca</taxon>
        <taxon>Eumalacostraca</taxon>
        <taxon>Eucarida</taxon>
        <taxon>Decapoda</taxon>
        <taxon>Pleocyemata</taxon>
        <taxon>Astacidea</taxon>
        <taxon>Nephropoidea</taxon>
        <taxon>Nephropidae</taxon>
        <taxon>Homarus</taxon>
    </lineage>
</organism>
<accession>A0A8J5K3K9</accession>